<dbReference type="STRING" id="6205.A0A0R3XD83"/>
<evidence type="ECO:0000313" key="3">
    <source>
        <dbReference type="Proteomes" id="UP000274429"/>
    </source>
</evidence>
<feature type="compositionally biased region" description="Polar residues" evidence="1">
    <location>
        <begin position="210"/>
        <end position="221"/>
    </location>
</feature>
<name>A0A0R3XD83_HYDTA</name>
<accession>A0A0R3XD83</accession>
<keyword evidence="3" id="KW-1185">Reference proteome</keyword>
<evidence type="ECO:0000313" key="2">
    <source>
        <dbReference type="EMBL" id="VDM36718.1"/>
    </source>
</evidence>
<feature type="region of interest" description="Disordered" evidence="1">
    <location>
        <begin position="58"/>
        <end position="105"/>
    </location>
</feature>
<dbReference type="AlphaFoldDB" id="A0A0R3XD83"/>
<dbReference type="OrthoDB" id="6589456at2759"/>
<protein>
    <submittedName>
        <fullName evidence="2 4">Uncharacterized protein</fullName>
    </submittedName>
</protein>
<gene>
    <name evidence="2" type="ORF">TTAC_LOCUS11493</name>
</gene>
<sequence>MTRIVKVQVYAEVPIHLLFVSTTCLAGIRYNSVHSLNRTHPRDMTIGKAQSSDYLGSTIQPIRTETPRVSPIVSAELPPPSRAPAPKPLSRRSQRSHASPTNFDIEGSLFDAASSKGEDSVLGSGIRGADYEVPRQLSPNNYSSYIEEQEDPLIIGGGDFAVINDVGGEEENSVVWSTSNSYNPQPLQDSWKLQNTASSPPSVVAPPWYTSRSRGQKSQYANIGHKYPSNASSSPVRPDRRAALYARQ</sequence>
<evidence type="ECO:0000256" key="1">
    <source>
        <dbReference type="SAM" id="MobiDB-lite"/>
    </source>
</evidence>
<feature type="compositionally biased region" description="Polar residues" evidence="1">
    <location>
        <begin position="186"/>
        <end position="196"/>
    </location>
</feature>
<dbReference type="Proteomes" id="UP000274429">
    <property type="component" value="Unassembled WGS sequence"/>
</dbReference>
<feature type="compositionally biased region" description="Low complexity" evidence="1">
    <location>
        <begin position="197"/>
        <end position="207"/>
    </location>
</feature>
<dbReference type="WBParaSite" id="TTAC_0001151001-mRNA-1">
    <property type="protein sequence ID" value="TTAC_0001151001-mRNA-1"/>
    <property type="gene ID" value="TTAC_0001151001"/>
</dbReference>
<proteinExistence type="predicted"/>
<reference evidence="4" key="1">
    <citation type="submission" date="2017-02" db="UniProtKB">
        <authorList>
            <consortium name="WormBaseParasite"/>
        </authorList>
    </citation>
    <scope>IDENTIFICATION</scope>
</reference>
<evidence type="ECO:0000313" key="4">
    <source>
        <dbReference type="WBParaSite" id="TTAC_0001151001-mRNA-1"/>
    </source>
</evidence>
<feature type="region of interest" description="Disordered" evidence="1">
    <location>
        <begin position="186"/>
        <end position="248"/>
    </location>
</feature>
<reference evidence="2 3" key="2">
    <citation type="submission" date="2018-11" db="EMBL/GenBank/DDBJ databases">
        <authorList>
            <consortium name="Pathogen Informatics"/>
        </authorList>
    </citation>
    <scope>NUCLEOTIDE SEQUENCE [LARGE SCALE GENOMIC DNA]</scope>
</reference>
<organism evidence="4">
    <name type="scientific">Hydatigena taeniaeformis</name>
    <name type="common">Feline tapeworm</name>
    <name type="synonym">Taenia taeniaeformis</name>
    <dbReference type="NCBI Taxonomy" id="6205"/>
    <lineage>
        <taxon>Eukaryota</taxon>
        <taxon>Metazoa</taxon>
        <taxon>Spiralia</taxon>
        <taxon>Lophotrochozoa</taxon>
        <taxon>Platyhelminthes</taxon>
        <taxon>Cestoda</taxon>
        <taxon>Eucestoda</taxon>
        <taxon>Cyclophyllidea</taxon>
        <taxon>Taeniidae</taxon>
        <taxon>Hydatigera</taxon>
    </lineage>
</organism>
<dbReference type="EMBL" id="UYWX01024486">
    <property type="protein sequence ID" value="VDM36718.1"/>
    <property type="molecule type" value="Genomic_DNA"/>
</dbReference>
<feature type="compositionally biased region" description="Pro residues" evidence="1">
    <location>
        <begin position="77"/>
        <end position="87"/>
    </location>
</feature>